<dbReference type="OrthoDB" id="3252356at2759"/>
<keyword evidence="2" id="KW-1185">Reference proteome</keyword>
<gene>
    <name evidence="1" type="ORF">EW145_g1339</name>
</gene>
<dbReference type="Proteomes" id="UP000308199">
    <property type="component" value="Unassembled WGS sequence"/>
</dbReference>
<dbReference type="EMBL" id="SGPK01000036">
    <property type="protein sequence ID" value="THH10429.1"/>
    <property type="molecule type" value="Genomic_DNA"/>
</dbReference>
<dbReference type="AlphaFoldDB" id="A0A4S4LF58"/>
<organism evidence="1 2">
    <name type="scientific">Phellinidium pouzarii</name>
    <dbReference type="NCBI Taxonomy" id="167371"/>
    <lineage>
        <taxon>Eukaryota</taxon>
        <taxon>Fungi</taxon>
        <taxon>Dikarya</taxon>
        <taxon>Basidiomycota</taxon>
        <taxon>Agaricomycotina</taxon>
        <taxon>Agaricomycetes</taxon>
        <taxon>Hymenochaetales</taxon>
        <taxon>Hymenochaetaceae</taxon>
        <taxon>Phellinidium</taxon>
    </lineage>
</organism>
<sequence length="92" mass="10080">MREMFFLTSSELIAILSSSPNLGTSSILGWGVRSFDDNALPSKSGSNIVTQNLGWVDAQHTLKLLSLFSCEMPKRRVLILEDVTNSLDPIPA</sequence>
<name>A0A4S4LF58_9AGAM</name>
<accession>A0A4S4LF58</accession>
<evidence type="ECO:0000313" key="1">
    <source>
        <dbReference type="EMBL" id="THH10429.1"/>
    </source>
</evidence>
<protein>
    <submittedName>
        <fullName evidence="1">Uncharacterized protein</fullName>
    </submittedName>
</protein>
<reference evidence="1 2" key="1">
    <citation type="submission" date="2019-02" db="EMBL/GenBank/DDBJ databases">
        <title>Genome sequencing of the rare red list fungi Phellinidium pouzarii.</title>
        <authorList>
            <person name="Buettner E."/>
            <person name="Kellner H."/>
        </authorList>
    </citation>
    <scope>NUCLEOTIDE SEQUENCE [LARGE SCALE GENOMIC DNA]</scope>
    <source>
        <strain evidence="1 2">DSM 108285</strain>
    </source>
</reference>
<comment type="caution">
    <text evidence="1">The sequence shown here is derived from an EMBL/GenBank/DDBJ whole genome shotgun (WGS) entry which is preliminary data.</text>
</comment>
<evidence type="ECO:0000313" key="2">
    <source>
        <dbReference type="Proteomes" id="UP000308199"/>
    </source>
</evidence>
<proteinExistence type="predicted"/>